<feature type="region of interest" description="Disordered" evidence="1">
    <location>
        <begin position="94"/>
        <end position="117"/>
    </location>
</feature>
<dbReference type="EMBL" id="CP000851">
    <property type="protein sequence ID" value="ABV85602.1"/>
    <property type="molecule type" value="Genomic_DNA"/>
</dbReference>
<evidence type="ECO:0000313" key="2">
    <source>
        <dbReference type="EMBL" id="ABV85602.1"/>
    </source>
</evidence>
<dbReference type="AlphaFoldDB" id="A8GZ65"/>
<accession>A8GZ65</accession>
<dbReference type="HOGENOM" id="CLU_129314_0_0_6"/>
<evidence type="ECO:0000256" key="1">
    <source>
        <dbReference type="SAM" id="MobiDB-lite"/>
    </source>
</evidence>
<protein>
    <submittedName>
        <fullName evidence="2">Uncharacterized protein</fullName>
    </submittedName>
</protein>
<proteinExistence type="predicted"/>
<dbReference type="KEGG" id="spl:Spea_0274"/>
<dbReference type="STRING" id="398579.Spea_0274"/>
<sequence>MQNMFRFEVQPKQHSKSTLAIMLMLFVCQFFAVSSAYSVQYPNGEHPLGQSIYHHHSHEVVETFRHHSHAANAFNATESITPYLAVDSAVDGDNTFNTEPNQLTEHDHANHGHTPSDIPVETVFSSQFIHIKTISDNDIRYVGHRYAPPIPPPHT</sequence>
<reference evidence="2 3" key="1">
    <citation type="submission" date="2007-10" db="EMBL/GenBank/DDBJ databases">
        <title>Complete sequence of Shewanella pealeana ATCC 700345.</title>
        <authorList>
            <consortium name="US DOE Joint Genome Institute"/>
            <person name="Copeland A."/>
            <person name="Lucas S."/>
            <person name="Lapidus A."/>
            <person name="Barry K."/>
            <person name="Glavina del Rio T."/>
            <person name="Dalin E."/>
            <person name="Tice H."/>
            <person name="Pitluck S."/>
            <person name="Chertkov O."/>
            <person name="Brettin T."/>
            <person name="Bruce D."/>
            <person name="Detter J.C."/>
            <person name="Han C."/>
            <person name="Schmutz J."/>
            <person name="Larimer F."/>
            <person name="Land M."/>
            <person name="Hauser L."/>
            <person name="Kyrpides N."/>
            <person name="Kim E."/>
            <person name="Zhao J.-S.Z."/>
            <person name="Manno D."/>
            <person name="Hawari J."/>
            <person name="Richardson P."/>
        </authorList>
    </citation>
    <scope>NUCLEOTIDE SEQUENCE [LARGE SCALE GENOMIC DNA]</scope>
    <source>
        <strain evidence="3">ATCC 700345 / ANG-SQ1</strain>
    </source>
</reference>
<evidence type="ECO:0000313" key="3">
    <source>
        <dbReference type="Proteomes" id="UP000002608"/>
    </source>
</evidence>
<organism evidence="2 3">
    <name type="scientific">Shewanella pealeana (strain ATCC 700345 / ANG-SQ1)</name>
    <dbReference type="NCBI Taxonomy" id="398579"/>
    <lineage>
        <taxon>Bacteria</taxon>
        <taxon>Pseudomonadati</taxon>
        <taxon>Pseudomonadota</taxon>
        <taxon>Gammaproteobacteria</taxon>
        <taxon>Alteromonadales</taxon>
        <taxon>Shewanellaceae</taxon>
        <taxon>Shewanella</taxon>
    </lineage>
</organism>
<dbReference type="Proteomes" id="UP000002608">
    <property type="component" value="Chromosome"/>
</dbReference>
<name>A8GZ65_SHEPA</name>
<dbReference type="eggNOG" id="ENOG502ZUB0">
    <property type="taxonomic scope" value="Bacteria"/>
</dbReference>
<feature type="compositionally biased region" description="Polar residues" evidence="1">
    <location>
        <begin position="94"/>
        <end position="103"/>
    </location>
</feature>
<keyword evidence="3" id="KW-1185">Reference proteome</keyword>
<gene>
    <name evidence="2" type="ordered locus">Spea_0274</name>
</gene>